<dbReference type="EMBL" id="JTFC01000042">
    <property type="protein sequence ID" value="RUS52590.1"/>
    <property type="molecule type" value="Genomic_DNA"/>
</dbReference>
<keyword evidence="2" id="KW-1185">Reference proteome</keyword>
<evidence type="ECO:0000313" key="1">
    <source>
        <dbReference type="EMBL" id="RUS52590.1"/>
    </source>
</evidence>
<protein>
    <submittedName>
        <fullName evidence="1">Uncharacterized protein</fullName>
    </submittedName>
</protein>
<gene>
    <name evidence="1" type="ORF">QI30_17725</name>
</gene>
<dbReference type="OrthoDB" id="2455230at2"/>
<evidence type="ECO:0000313" key="2">
    <source>
        <dbReference type="Proteomes" id="UP000288623"/>
    </source>
</evidence>
<dbReference type="Proteomes" id="UP000288623">
    <property type="component" value="Unassembled WGS sequence"/>
</dbReference>
<reference evidence="1 2" key="1">
    <citation type="submission" date="2014-11" db="EMBL/GenBank/DDBJ databases">
        <title>Genome sequence and analysis of novel Kurthia sp.</title>
        <authorList>
            <person name="Lawson J.N."/>
            <person name="Gonzalez J.E."/>
            <person name="Rinauldi L."/>
            <person name="Xuan Z."/>
            <person name="Firman A."/>
            <person name="Shaddox L."/>
            <person name="Trudeau A."/>
            <person name="Shah S."/>
            <person name="Reiman D."/>
        </authorList>
    </citation>
    <scope>NUCLEOTIDE SEQUENCE [LARGE SCALE GENOMIC DNA]</scope>
    <source>
        <strain evidence="1 2">3B1D</strain>
    </source>
</reference>
<name>A0A433RQH8_9BACL</name>
<proteinExistence type="predicted"/>
<comment type="caution">
    <text evidence="1">The sequence shown here is derived from an EMBL/GenBank/DDBJ whole genome shotgun (WGS) entry which is preliminary data.</text>
</comment>
<dbReference type="RefSeq" id="WP_126991935.1">
    <property type="nucleotide sequence ID" value="NZ_JTFC01000042.1"/>
</dbReference>
<sequence length="137" mass="15874">MIKENLLDVCIDNMMLTRMAAEMSEQAYHEKIAEVAHHEFAHGIYTGVQYDTLKHSYLSVIAPDRKGAIEKMMSLPIMRNHQLQTMKLQDSFGYDMLHYTVENGWNEIITPPEMARAVEFHALYEECWYALQASCIS</sequence>
<organism evidence="1 2">
    <name type="scientific">Candidatus Kurthia intestinigallinarum</name>
    <dbReference type="NCBI Taxonomy" id="1562256"/>
    <lineage>
        <taxon>Bacteria</taxon>
        <taxon>Bacillati</taxon>
        <taxon>Bacillota</taxon>
        <taxon>Bacilli</taxon>
        <taxon>Bacillales</taxon>
        <taxon>Caryophanaceae</taxon>
        <taxon>Kurthia</taxon>
    </lineage>
</organism>
<dbReference type="AlphaFoldDB" id="A0A433RQH8"/>
<accession>A0A433RQH8</accession>